<evidence type="ECO:0000256" key="2">
    <source>
        <dbReference type="ARBA" id="ARBA00022475"/>
    </source>
</evidence>
<dbReference type="PROSITE" id="PS50262">
    <property type="entry name" value="G_PROTEIN_RECEP_F1_2"/>
    <property type="match status" value="1"/>
</dbReference>
<dbReference type="AlphaFoldDB" id="A0A9Q9VKK8"/>
<comment type="subcellular location">
    <subcellularLocation>
        <location evidence="1 14">Cell membrane</location>
        <topology evidence="1 14">Multi-pass membrane protein</topology>
    </subcellularLocation>
</comment>
<dbReference type="Proteomes" id="UP001155660">
    <property type="component" value="Chromosome A21"/>
</dbReference>
<evidence type="ECO:0000259" key="15">
    <source>
        <dbReference type="PROSITE" id="PS50262"/>
    </source>
</evidence>
<dbReference type="GO" id="GO:0005549">
    <property type="term" value="F:odorant binding"/>
    <property type="evidence" value="ECO:0007669"/>
    <property type="project" value="TreeGrafter"/>
</dbReference>
<dbReference type="Pfam" id="PF13853">
    <property type="entry name" value="7tm_4"/>
    <property type="match status" value="1"/>
</dbReference>
<feature type="transmembrane region" description="Helical" evidence="14">
    <location>
        <begin position="106"/>
        <end position="128"/>
    </location>
</feature>
<keyword evidence="10 13" id="KW-0675">Receptor</keyword>
<feature type="transmembrane region" description="Helical" evidence="14">
    <location>
        <begin position="66"/>
        <end position="86"/>
    </location>
</feature>
<evidence type="ECO:0000256" key="8">
    <source>
        <dbReference type="ARBA" id="ARBA00023136"/>
    </source>
</evidence>
<evidence type="ECO:0000256" key="10">
    <source>
        <dbReference type="ARBA" id="ARBA00023170"/>
    </source>
</evidence>
<sequence>MFDFHGYLMNMDNITYFPTYTLMEPRDSKSYRHIYFTCFLVLYIMIIVVNTWVSVVIVLEKALHEPMYIFLCNLCVNDIYGATGFYPKFLHDLMLDSYVIPSYMCAFQAFVIYASVMCDCTTITVMAYDRHVAICRPLDYHTTLNKFSCIVLLCFCWILPFVFMIIVLVLSNRLKLCKYHINKLYCDNWSMVKLSCESTVINNIYGFFIISFYFCLCIFIILSYIKLIIACKASLECRRKFWQTCVPHMLTVINYVIAVFFDAMYSRYGSNNVSESFQKFLALEMLIVPPLANPVIYGFKLHEVRKRIFKSFVNIRKQ</sequence>
<keyword evidence="12 13" id="KW-0807">Transducer</keyword>
<dbReference type="PANTHER" id="PTHR26451:SF871">
    <property type="entry name" value="ODORANT RECEPTOR-RELATED"/>
    <property type="match status" value="1"/>
</dbReference>
<dbReference type="Gene3D" id="1.20.1070.10">
    <property type="entry name" value="Rhodopsin 7-helix transmembrane proteins"/>
    <property type="match status" value="1"/>
</dbReference>
<protein>
    <recommendedName>
        <fullName evidence="14">Olfactory receptor</fullName>
    </recommendedName>
</protein>
<dbReference type="KEGG" id="ccar:109047905"/>
<dbReference type="GO" id="GO:0004930">
    <property type="term" value="F:G protein-coupled receptor activity"/>
    <property type="evidence" value="ECO:0007669"/>
    <property type="project" value="UniProtKB-KW"/>
</dbReference>
<keyword evidence="5 14" id="KW-0552">Olfaction</keyword>
<keyword evidence="8 14" id="KW-0472">Membrane</keyword>
<dbReference type="InterPro" id="IPR000276">
    <property type="entry name" value="GPCR_Rhodpsn"/>
</dbReference>
<evidence type="ECO:0000256" key="14">
    <source>
        <dbReference type="RuleBase" id="RU363047"/>
    </source>
</evidence>
<dbReference type="PROSITE" id="PS00237">
    <property type="entry name" value="G_PROTEIN_RECEP_F1_1"/>
    <property type="match status" value="1"/>
</dbReference>
<keyword evidence="6 14" id="KW-1133">Transmembrane helix</keyword>
<dbReference type="GO" id="GO:0005886">
    <property type="term" value="C:plasma membrane"/>
    <property type="evidence" value="ECO:0007669"/>
    <property type="project" value="UniProtKB-SubCell"/>
</dbReference>
<keyword evidence="7 13" id="KW-0297">G-protein coupled receptor</keyword>
<evidence type="ECO:0000256" key="4">
    <source>
        <dbReference type="ARBA" id="ARBA00022692"/>
    </source>
</evidence>
<dbReference type="FunFam" id="1.20.1070.10:FF:000024">
    <property type="entry name" value="Olfactory receptor"/>
    <property type="match status" value="1"/>
</dbReference>
<keyword evidence="4 13" id="KW-0812">Transmembrane</keyword>
<evidence type="ECO:0000256" key="1">
    <source>
        <dbReference type="ARBA" id="ARBA00004651"/>
    </source>
</evidence>
<keyword evidence="3 14" id="KW-0716">Sensory transduction</keyword>
<dbReference type="GeneID" id="109047905"/>
<keyword evidence="9" id="KW-1015">Disulfide bond</keyword>
<evidence type="ECO:0000313" key="16">
    <source>
        <dbReference type="RefSeq" id="XP_042566765.1"/>
    </source>
</evidence>
<dbReference type="SUPFAM" id="SSF81321">
    <property type="entry name" value="Family A G protein-coupled receptor-like"/>
    <property type="match status" value="1"/>
</dbReference>
<reference evidence="16" key="1">
    <citation type="submission" date="2025-08" db="UniProtKB">
        <authorList>
            <consortium name="RefSeq"/>
        </authorList>
    </citation>
    <scope>IDENTIFICATION</scope>
    <source>
        <tissue evidence="16">Muscle</tissue>
    </source>
</reference>
<evidence type="ECO:0000256" key="9">
    <source>
        <dbReference type="ARBA" id="ARBA00023157"/>
    </source>
</evidence>
<keyword evidence="11" id="KW-0325">Glycoprotein</keyword>
<accession>A0A9Q9VKK8</accession>
<dbReference type="OrthoDB" id="6151005at2759"/>
<feature type="domain" description="G-protein coupled receptors family 1 profile" evidence="15">
    <location>
        <begin position="49"/>
        <end position="297"/>
    </location>
</feature>
<gene>
    <name evidence="16" type="primary">LOC109047905</name>
</gene>
<name>A0A9Q9VKK8_CYPCA</name>
<evidence type="ECO:0000256" key="5">
    <source>
        <dbReference type="ARBA" id="ARBA00022725"/>
    </source>
</evidence>
<dbReference type="RefSeq" id="XP_042566765.1">
    <property type="nucleotide sequence ID" value="XM_042710831.1"/>
</dbReference>
<keyword evidence="2 14" id="KW-1003">Cell membrane</keyword>
<organism evidence="16">
    <name type="scientific">Cyprinus carpio</name>
    <name type="common">Common carp</name>
    <dbReference type="NCBI Taxonomy" id="7962"/>
    <lineage>
        <taxon>Eukaryota</taxon>
        <taxon>Metazoa</taxon>
        <taxon>Chordata</taxon>
        <taxon>Craniata</taxon>
        <taxon>Vertebrata</taxon>
        <taxon>Euteleostomi</taxon>
        <taxon>Actinopterygii</taxon>
        <taxon>Neopterygii</taxon>
        <taxon>Teleostei</taxon>
        <taxon>Ostariophysi</taxon>
        <taxon>Cypriniformes</taxon>
        <taxon>Cyprinidae</taxon>
        <taxon>Cyprininae</taxon>
        <taxon>Cyprinus</taxon>
    </lineage>
</organism>
<evidence type="ECO:0000256" key="3">
    <source>
        <dbReference type="ARBA" id="ARBA00022606"/>
    </source>
</evidence>
<feature type="transmembrane region" description="Helical" evidence="14">
    <location>
        <begin position="149"/>
        <end position="170"/>
    </location>
</feature>
<proteinExistence type="inferred from homology"/>
<dbReference type="PRINTS" id="PR00237">
    <property type="entry name" value="GPCRRHODOPSN"/>
</dbReference>
<dbReference type="InterPro" id="IPR052921">
    <property type="entry name" value="GPCR1_Superfamily_Member"/>
</dbReference>
<dbReference type="PRINTS" id="PR00245">
    <property type="entry name" value="OLFACTORYR"/>
</dbReference>
<evidence type="ECO:0000256" key="6">
    <source>
        <dbReference type="ARBA" id="ARBA00022989"/>
    </source>
</evidence>
<feature type="transmembrane region" description="Helical" evidence="14">
    <location>
        <begin position="241"/>
        <end position="261"/>
    </location>
</feature>
<evidence type="ECO:0000256" key="7">
    <source>
        <dbReference type="ARBA" id="ARBA00023040"/>
    </source>
</evidence>
<dbReference type="GO" id="GO:0004984">
    <property type="term" value="F:olfactory receptor activity"/>
    <property type="evidence" value="ECO:0007669"/>
    <property type="project" value="InterPro"/>
</dbReference>
<feature type="transmembrane region" description="Helical" evidence="14">
    <location>
        <begin position="281"/>
        <end position="299"/>
    </location>
</feature>
<evidence type="ECO:0000256" key="13">
    <source>
        <dbReference type="RuleBase" id="RU000688"/>
    </source>
</evidence>
<comment type="similarity">
    <text evidence="13">Belongs to the G-protein coupled receptor 1 family.</text>
</comment>
<dbReference type="InterPro" id="IPR000725">
    <property type="entry name" value="Olfact_rcpt"/>
</dbReference>
<evidence type="ECO:0000256" key="11">
    <source>
        <dbReference type="ARBA" id="ARBA00023180"/>
    </source>
</evidence>
<dbReference type="PANTHER" id="PTHR26451">
    <property type="entry name" value="G_PROTEIN_RECEP_F1_2 DOMAIN-CONTAINING PROTEIN"/>
    <property type="match status" value="1"/>
</dbReference>
<dbReference type="InterPro" id="IPR017452">
    <property type="entry name" value="GPCR_Rhodpsn_7TM"/>
</dbReference>
<feature type="transmembrane region" description="Helical" evidence="14">
    <location>
        <begin position="34"/>
        <end position="59"/>
    </location>
</feature>
<evidence type="ECO:0000256" key="12">
    <source>
        <dbReference type="ARBA" id="ARBA00023224"/>
    </source>
</evidence>
<feature type="transmembrane region" description="Helical" evidence="14">
    <location>
        <begin position="204"/>
        <end position="229"/>
    </location>
</feature>